<evidence type="ECO:0000256" key="3">
    <source>
        <dbReference type="ARBA" id="ARBA00023004"/>
    </source>
</evidence>
<dbReference type="Pfam" id="PF13442">
    <property type="entry name" value="Cytochrome_CBB3"/>
    <property type="match status" value="1"/>
</dbReference>
<dbReference type="GO" id="GO:0020037">
    <property type="term" value="F:heme binding"/>
    <property type="evidence" value="ECO:0007669"/>
    <property type="project" value="InterPro"/>
</dbReference>
<keyword evidence="1 4" id="KW-0349">Heme</keyword>
<dbReference type="AlphaFoldDB" id="A0AA86TBG6"/>
<accession>A0AA86TBG6</accession>
<dbReference type="Proteomes" id="UP001179121">
    <property type="component" value="Chromosome"/>
</dbReference>
<feature type="domain" description="Cytochrome c" evidence="5">
    <location>
        <begin position="28"/>
        <end position="115"/>
    </location>
</feature>
<evidence type="ECO:0000256" key="4">
    <source>
        <dbReference type="PROSITE-ProRule" id="PRU00433"/>
    </source>
</evidence>
<dbReference type="GO" id="GO:0046872">
    <property type="term" value="F:metal ion binding"/>
    <property type="evidence" value="ECO:0007669"/>
    <property type="project" value="UniProtKB-KW"/>
</dbReference>
<reference evidence="6" key="1">
    <citation type="submission" date="2022-10" db="EMBL/GenBank/DDBJ databases">
        <authorList>
            <person name="Koch H."/>
        </authorList>
    </citation>
    <scope>NUCLEOTIDE SEQUENCE</scope>
    <source>
        <strain evidence="6">DNF</strain>
    </source>
</reference>
<dbReference type="Gene3D" id="1.10.760.10">
    <property type="entry name" value="Cytochrome c-like domain"/>
    <property type="match status" value="1"/>
</dbReference>
<evidence type="ECO:0000256" key="1">
    <source>
        <dbReference type="ARBA" id="ARBA00022617"/>
    </source>
</evidence>
<evidence type="ECO:0000313" key="7">
    <source>
        <dbReference type="Proteomes" id="UP001179121"/>
    </source>
</evidence>
<sequence length="138" mass="15027">MKKHRMVVLGVVLMVFTGSWLLAQEVRGNPKNGQAVYEKHCLRCHGASGDGLGPDATDLVVPPANFQSAKSRAKTDFELLIAISNGVLFSPMHGWRGRLNDTEMMDVIAYIRTFAPFLSISQTGPVASDAPTVDDRRG</sequence>
<protein>
    <submittedName>
        <fullName evidence="6">Cytochrome c</fullName>
    </submittedName>
</protein>
<keyword evidence="3 4" id="KW-0408">Iron</keyword>
<dbReference type="SUPFAM" id="SSF46626">
    <property type="entry name" value="Cytochrome c"/>
    <property type="match status" value="1"/>
</dbReference>
<dbReference type="PROSITE" id="PS51007">
    <property type="entry name" value="CYTC"/>
    <property type="match status" value="1"/>
</dbReference>
<dbReference type="EMBL" id="OX365700">
    <property type="protein sequence ID" value="CAI4033918.1"/>
    <property type="molecule type" value="Genomic_DNA"/>
</dbReference>
<keyword evidence="7" id="KW-1185">Reference proteome</keyword>
<dbReference type="GO" id="GO:0009055">
    <property type="term" value="F:electron transfer activity"/>
    <property type="evidence" value="ECO:0007669"/>
    <property type="project" value="InterPro"/>
</dbReference>
<dbReference type="InterPro" id="IPR009056">
    <property type="entry name" value="Cyt_c-like_dom"/>
</dbReference>
<dbReference type="RefSeq" id="WP_289271341.1">
    <property type="nucleotide sequence ID" value="NZ_OX365700.1"/>
</dbReference>
<name>A0AA86TBG6_9BACT</name>
<organism evidence="6 7">
    <name type="scientific">Nitrospira tepida</name>
    <dbReference type="NCBI Taxonomy" id="2973512"/>
    <lineage>
        <taxon>Bacteria</taxon>
        <taxon>Pseudomonadati</taxon>
        <taxon>Nitrospirota</taxon>
        <taxon>Nitrospiria</taxon>
        <taxon>Nitrospirales</taxon>
        <taxon>Nitrospiraceae</taxon>
        <taxon>Nitrospira</taxon>
    </lineage>
</organism>
<evidence type="ECO:0000256" key="2">
    <source>
        <dbReference type="ARBA" id="ARBA00022723"/>
    </source>
</evidence>
<gene>
    <name evidence="6" type="ORF">DNFV4_04360</name>
</gene>
<evidence type="ECO:0000313" key="6">
    <source>
        <dbReference type="EMBL" id="CAI4033918.1"/>
    </source>
</evidence>
<dbReference type="KEGG" id="nti:DNFV4_04360"/>
<evidence type="ECO:0000259" key="5">
    <source>
        <dbReference type="PROSITE" id="PS51007"/>
    </source>
</evidence>
<dbReference type="InterPro" id="IPR036909">
    <property type="entry name" value="Cyt_c-like_dom_sf"/>
</dbReference>
<keyword evidence="2 4" id="KW-0479">Metal-binding</keyword>
<proteinExistence type="predicted"/>